<evidence type="ECO:0000313" key="3">
    <source>
        <dbReference type="EMBL" id="TXB63548.1"/>
    </source>
</evidence>
<dbReference type="PANTHER" id="PTHR34473:SF2">
    <property type="entry name" value="UPF0699 TRANSMEMBRANE PROTEIN YDBT"/>
    <property type="match status" value="1"/>
</dbReference>
<keyword evidence="1" id="KW-0472">Membrane</keyword>
<dbReference type="EMBL" id="VOOR01000014">
    <property type="protein sequence ID" value="TXB63548.1"/>
    <property type="molecule type" value="Genomic_DNA"/>
</dbReference>
<evidence type="ECO:0000256" key="1">
    <source>
        <dbReference type="SAM" id="Phobius"/>
    </source>
</evidence>
<dbReference type="Pfam" id="PF03703">
    <property type="entry name" value="bPH_2"/>
    <property type="match status" value="1"/>
</dbReference>
<dbReference type="OrthoDB" id="1524472at2"/>
<dbReference type="Proteomes" id="UP000321580">
    <property type="component" value="Unassembled WGS sequence"/>
</dbReference>
<accession>A0A5C6RME1</accession>
<feature type="transmembrane region" description="Helical" evidence="1">
    <location>
        <begin position="44"/>
        <end position="65"/>
    </location>
</feature>
<protein>
    <submittedName>
        <fullName evidence="3">PH domain-containing protein</fullName>
    </submittedName>
</protein>
<dbReference type="RefSeq" id="WP_147167018.1">
    <property type="nucleotide sequence ID" value="NZ_VOOR01000014.1"/>
</dbReference>
<sequence length="182" mass="20352">MKNMEEQGVSSGQVFQNLSIQPEQLPAIATVEWRPLSGAYLQALVLRMWLFRLSVLAAFAVAALLSPAIPLTLILWVSAGWLILALATMAYLKYRHRAMGYAVREHDLLYRSGLLYRRTVAIPFNRMQHSEVLQGVIDRQFGLARLAVFTAGGSSSDLVIPGLEAEQAYRMREFLGEKVADE</sequence>
<dbReference type="AlphaFoldDB" id="A0A5C6RME1"/>
<keyword evidence="1" id="KW-0812">Transmembrane</keyword>
<feature type="transmembrane region" description="Helical" evidence="1">
    <location>
        <begin position="71"/>
        <end position="92"/>
    </location>
</feature>
<reference evidence="3 4" key="1">
    <citation type="submission" date="2019-08" db="EMBL/GenBank/DDBJ databases">
        <title>Genome of Phaeodactylibacter luteus.</title>
        <authorList>
            <person name="Bowman J.P."/>
        </authorList>
    </citation>
    <scope>NUCLEOTIDE SEQUENCE [LARGE SCALE GENOMIC DNA]</scope>
    <source>
        <strain evidence="3 4">KCTC 42180</strain>
    </source>
</reference>
<organism evidence="3 4">
    <name type="scientific">Phaeodactylibacter luteus</name>
    <dbReference type="NCBI Taxonomy" id="1564516"/>
    <lineage>
        <taxon>Bacteria</taxon>
        <taxon>Pseudomonadati</taxon>
        <taxon>Bacteroidota</taxon>
        <taxon>Saprospiria</taxon>
        <taxon>Saprospirales</taxon>
        <taxon>Haliscomenobacteraceae</taxon>
        <taxon>Phaeodactylibacter</taxon>
    </lineage>
</organism>
<evidence type="ECO:0000259" key="2">
    <source>
        <dbReference type="Pfam" id="PF03703"/>
    </source>
</evidence>
<gene>
    <name evidence="3" type="ORF">FRY97_08460</name>
</gene>
<dbReference type="InterPro" id="IPR005182">
    <property type="entry name" value="YdbS-like_PH"/>
</dbReference>
<proteinExistence type="predicted"/>
<comment type="caution">
    <text evidence="3">The sequence shown here is derived from an EMBL/GenBank/DDBJ whole genome shotgun (WGS) entry which is preliminary data.</text>
</comment>
<feature type="domain" description="YdbS-like PH" evidence="2">
    <location>
        <begin position="97"/>
        <end position="175"/>
    </location>
</feature>
<name>A0A5C6RME1_9BACT</name>
<keyword evidence="4" id="KW-1185">Reference proteome</keyword>
<dbReference type="PANTHER" id="PTHR34473">
    <property type="entry name" value="UPF0699 TRANSMEMBRANE PROTEIN YDBS"/>
    <property type="match status" value="1"/>
</dbReference>
<evidence type="ECO:0000313" key="4">
    <source>
        <dbReference type="Proteomes" id="UP000321580"/>
    </source>
</evidence>
<keyword evidence="1" id="KW-1133">Transmembrane helix</keyword>